<comment type="caution">
    <text evidence="9">The sequence shown here is derived from an EMBL/GenBank/DDBJ whole genome shotgun (WGS) entry which is preliminary data.</text>
</comment>
<dbReference type="InterPro" id="IPR012337">
    <property type="entry name" value="RNaseH-like_sf"/>
</dbReference>
<dbReference type="Gene3D" id="4.10.60.10">
    <property type="entry name" value="Zinc finger, CCHC-type"/>
    <property type="match status" value="1"/>
</dbReference>
<keyword evidence="3" id="KW-0540">Nuclease</keyword>
<dbReference type="Gene3D" id="3.10.10.10">
    <property type="entry name" value="HIV Type 1 Reverse Transcriptase, subunit A, domain 1"/>
    <property type="match status" value="1"/>
</dbReference>
<accession>A0AAV3YB28</accession>
<feature type="compositionally biased region" description="Polar residues" evidence="6">
    <location>
        <begin position="1006"/>
        <end position="1018"/>
    </location>
</feature>
<dbReference type="CDD" id="cd09274">
    <property type="entry name" value="RNase_HI_RT_Ty3"/>
    <property type="match status" value="1"/>
</dbReference>
<evidence type="ECO:0000256" key="1">
    <source>
        <dbReference type="ARBA" id="ARBA00022679"/>
    </source>
</evidence>
<dbReference type="InterPro" id="IPR001584">
    <property type="entry name" value="Integrase_cat-core"/>
</dbReference>
<dbReference type="GO" id="GO:0003676">
    <property type="term" value="F:nucleic acid binding"/>
    <property type="evidence" value="ECO:0007669"/>
    <property type="project" value="InterPro"/>
</dbReference>
<feature type="region of interest" description="Disordered" evidence="6">
    <location>
        <begin position="964"/>
        <end position="1033"/>
    </location>
</feature>
<dbReference type="Gene3D" id="3.30.420.10">
    <property type="entry name" value="Ribonuclease H-like superfamily/Ribonuclease H"/>
    <property type="match status" value="1"/>
</dbReference>
<evidence type="ECO:0000256" key="6">
    <source>
        <dbReference type="SAM" id="MobiDB-lite"/>
    </source>
</evidence>
<dbReference type="InterPro" id="IPR048270">
    <property type="entry name" value="PNMA_C"/>
</dbReference>
<dbReference type="InterPro" id="IPR021109">
    <property type="entry name" value="Peptidase_aspartic_dom_sf"/>
</dbReference>
<dbReference type="InterPro" id="IPR036397">
    <property type="entry name" value="RNaseH_sf"/>
</dbReference>
<dbReference type="GO" id="GO:0004519">
    <property type="term" value="F:endonuclease activity"/>
    <property type="evidence" value="ECO:0007669"/>
    <property type="project" value="UniProtKB-KW"/>
</dbReference>
<name>A0AAV3YB28_9GAST</name>
<dbReference type="InterPro" id="IPR043128">
    <property type="entry name" value="Rev_trsase/Diguanyl_cyclase"/>
</dbReference>
<keyword evidence="5" id="KW-0511">Multifunctional enzyme</keyword>
<dbReference type="Proteomes" id="UP000735302">
    <property type="component" value="Unassembled WGS sequence"/>
</dbReference>
<dbReference type="PANTHER" id="PTHR37984">
    <property type="entry name" value="PROTEIN CBG26694"/>
    <property type="match status" value="1"/>
</dbReference>
<feature type="domain" description="Integrase catalytic" evidence="8">
    <location>
        <begin position="709"/>
        <end position="888"/>
    </location>
</feature>
<evidence type="ECO:0000313" key="10">
    <source>
        <dbReference type="Proteomes" id="UP000735302"/>
    </source>
</evidence>
<dbReference type="SUPFAM" id="SSF53098">
    <property type="entry name" value="Ribonuclease H-like"/>
    <property type="match status" value="1"/>
</dbReference>
<dbReference type="GO" id="GO:0015074">
    <property type="term" value="P:DNA integration"/>
    <property type="evidence" value="ECO:0007669"/>
    <property type="project" value="InterPro"/>
</dbReference>
<evidence type="ECO:0000256" key="2">
    <source>
        <dbReference type="ARBA" id="ARBA00022695"/>
    </source>
</evidence>
<keyword evidence="2" id="KW-0548">Nucleotidyltransferase</keyword>
<dbReference type="SUPFAM" id="SSF56672">
    <property type="entry name" value="DNA/RNA polymerases"/>
    <property type="match status" value="1"/>
</dbReference>
<dbReference type="AlphaFoldDB" id="A0AAV3YB28"/>
<gene>
    <name evidence="9" type="ORF">PoB_000672400</name>
</gene>
<evidence type="ECO:0000259" key="7">
    <source>
        <dbReference type="PROSITE" id="PS50878"/>
    </source>
</evidence>
<proteinExistence type="predicted"/>
<dbReference type="GO" id="GO:0016779">
    <property type="term" value="F:nucleotidyltransferase activity"/>
    <property type="evidence" value="ECO:0007669"/>
    <property type="project" value="UniProtKB-KW"/>
</dbReference>
<feature type="region of interest" description="Disordered" evidence="6">
    <location>
        <begin position="881"/>
        <end position="918"/>
    </location>
</feature>
<dbReference type="PROSITE" id="PS50878">
    <property type="entry name" value="RT_POL"/>
    <property type="match status" value="1"/>
</dbReference>
<reference evidence="9 10" key="1">
    <citation type="journal article" date="2021" name="Elife">
        <title>Chloroplast acquisition without the gene transfer in kleptoplastic sea slugs, Plakobranchus ocellatus.</title>
        <authorList>
            <person name="Maeda T."/>
            <person name="Takahashi S."/>
            <person name="Yoshida T."/>
            <person name="Shimamura S."/>
            <person name="Takaki Y."/>
            <person name="Nagai Y."/>
            <person name="Toyoda A."/>
            <person name="Suzuki Y."/>
            <person name="Arimoto A."/>
            <person name="Ishii H."/>
            <person name="Satoh N."/>
            <person name="Nishiyama T."/>
            <person name="Hasebe M."/>
            <person name="Maruyama T."/>
            <person name="Minagawa J."/>
            <person name="Obokata J."/>
            <person name="Shigenobu S."/>
        </authorList>
    </citation>
    <scope>NUCLEOTIDE SEQUENCE [LARGE SCALE GENOMIC DNA]</scope>
</reference>
<keyword evidence="10" id="KW-1185">Reference proteome</keyword>
<dbReference type="Gene3D" id="3.30.70.270">
    <property type="match status" value="2"/>
</dbReference>
<evidence type="ECO:0000256" key="4">
    <source>
        <dbReference type="ARBA" id="ARBA00022759"/>
    </source>
</evidence>
<dbReference type="CDD" id="cd01647">
    <property type="entry name" value="RT_LTR"/>
    <property type="match status" value="1"/>
</dbReference>
<keyword evidence="4" id="KW-0378">Hydrolase</keyword>
<feature type="compositionally biased region" description="Polar residues" evidence="6">
    <location>
        <begin position="881"/>
        <end position="890"/>
    </location>
</feature>
<feature type="compositionally biased region" description="Polar residues" evidence="6">
    <location>
        <begin position="968"/>
        <end position="991"/>
    </location>
</feature>
<dbReference type="EMBL" id="BLXT01000807">
    <property type="protein sequence ID" value="GFN80218.1"/>
    <property type="molecule type" value="Genomic_DNA"/>
</dbReference>
<feature type="compositionally biased region" description="Basic and acidic residues" evidence="6">
    <location>
        <begin position="895"/>
        <end position="905"/>
    </location>
</feature>
<feature type="region of interest" description="Disordered" evidence="6">
    <location>
        <begin position="208"/>
        <end position="228"/>
    </location>
</feature>
<evidence type="ECO:0000256" key="3">
    <source>
        <dbReference type="ARBA" id="ARBA00022722"/>
    </source>
</evidence>
<organism evidence="9 10">
    <name type="scientific">Plakobranchus ocellatus</name>
    <dbReference type="NCBI Taxonomy" id="259542"/>
    <lineage>
        <taxon>Eukaryota</taxon>
        <taxon>Metazoa</taxon>
        <taxon>Spiralia</taxon>
        <taxon>Lophotrochozoa</taxon>
        <taxon>Mollusca</taxon>
        <taxon>Gastropoda</taxon>
        <taxon>Heterobranchia</taxon>
        <taxon>Euthyneura</taxon>
        <taxon>Panpulmonata</taxon>
        <taxon>Sacoglossa</taxon>
        <taxon>Placobranchoidea</taxon>
        <taxon>Plakobranchidae</taxon>
        <taxon>Plakobranchus</taxon>
    </lineage>
</organism>
<dbReference type="PROSITE" id="PS50994">
    <property type="entry name" value="INTEGRASE"/>
    <property type="match status" value="1"/>
</dbReference>
<dbReference type="InterPro" id="IPR050951">
    <property type="entry name" value="Retrovirus_Pol_polyprotein"/>
</dbReference>
<keyword evidence="4" id="KW-0255">Endonuclease</keyword>
<dbReference type="SUPFAM" id="SSF50630">
    <property type="entry name" value="Acid proteases"/>
    <property type="match status" value="1"/>
</dbReference>
<feature type="domain" description="Reverse transcriptase" evidence="7">
    <location>
        <begin position="454"/>
        <end position="631"/>
    </location>
</feature>
<protein>
    <submittedName>
        <fullName evidence="9">Pol polyprotein</fullName>
    </submittedName>
</protein>
<dbReference type="Pfam" id="PF00078">
    <property type="entry name" value="RVT_1"/>
    <property type="match status" value="1"/>
</dbReference>
<evidence type="ECO:0000256" key="5">
    <source>
        <dbReference type="ARBA" id="ARBA00023268"/>
    </source>
</evidence>
<dbReference type="Pfam" id="PF14893">
    <property type="entry name" value="PNMA"/>
    <property type="match status" value="1"/>
</dbReference>
<evidence type="ECO:0000313" key="9">
    <source>
        <dbReference type="EMBL" id="GFN80218.1"/>
    </source>
</evidence>
<sequence length="1033" mass="115489">MSTFDQHLDLTPAGETVVRRHTSLPPPKPFDGTSELWPRWQARFQRFRLCSGLSNKPEDEQVGTLLYSMGDIADDILSVVRLDEAKATYNETLSALDGYFNSKKNTIFTRARFNGRVQQSGESVDAFIQDLHRLADECKYLTLKEELIRDRIVVGVRDDELSKQLQGKQDLDLTEAIRLSRQAEARTEGQNVLRPRVDLVHKFKPAAAKRFSQPKQQQQPSRANPGKKCGNCGKPPLHKKEACTARSAICHSCNKKGHYSSVCHSSKVRAIQVEEEEADNFLGSVQDLGQVDAWTAELHVDGYTSTFKLDTGAAVSVVGEDFADGRDLQPSDIILRGPGNTPLHVLGVFQACLKYKNREIREALYIIQGQQHCLLSGSACARLGLVARLHSLTSGKAEFIKEFPSLFKGLGKLKDPYTIKIRPGVQPSSIYTPRKIPHPLMDKVKAEINRMLDDDVISPVEEPTEWCSGIVVVPKADRSSVRICLDLTSLNKAVLREVHPLSSVDEDLARLSGSKIFTKLDARSGFWQMPLDQQSRLLTTFLTPFGRFCMKRLPFGISSAPEIFQRRMSEILRDIDGVICHMDDILIHASNQDTHDERVRTVLQRLQQAGLTLNEKCEFSKPVIKFLGHIIDGHGIRADPQKIEATVEFPVPTNVIELQRFLGMVNQLAKFSPELASQTEPLRQLLKRDSLWSWAHPQEQSFQAVKKNLTSTPVLAHYCAGREAIIAADASNAGLGAVLLQIQPDGSRRPVSYISRSLTPAEKNYAVIEKEALAATWASDRFSEYILGSTYTIETDHKPLFASAEFRKFTEEFCLTHTTSSPRYPQANGEAERAVQTIKNLLRKASDPYVALLSYRATPLRNGYAPSELLMGRRLNTKLPSTRTRTSLPNLPSLLEKEGKYREQQRSGYNKRHSAKQASELQPGDYVFIKDLKRQGSVLTRHQNPRSYIICTDQGTIRRNRSHLVATPASSSSPALVSTQVREQSSPGQHVSTPRTPHSPRPSPTAVSEGNSETQPRVSRSGRPINPPKRLDL</sequence>
<feature type="compositionally biased region" description="Polar residues" evidence="6">
    <location>
        <begin position="213"/>
        <end position="222"/>
    </location>
</feature>
<evidence type="ECO:0000259" key="8">
    <source>
        <dbReference type="PROSITE" id="PS50994"/>
    </source>
</evidence>
<dbReference type="PANTHER" id="PTHR37984:SF5">
    <property type="entry name" value="PROTEIN NYNRIN-LIKE"/>
    <property type="match status" value="1"/>
</dbReference>
<dbReference type="InterPro" id="IPR000477">
    <property type="entry name" value="RT_dom"/>
</dbReference>
<dbReference type="Pfam" id="PF17919">
    <property type="entry name" value="RT_RNaseH_2"/>
    <property type="match status" value="1"/>
</dbReference>
<dbReference type="InterPro" id="IPR041577">
    <property type="entry name" value="RT_RNaseH_2"/>
</dbReference>
<dbReference type="FunFam" id="3.30.70.270:FF:000020">
    <property type="entry name" value="Transposon Tf2-6 polyprotein-like Protein"/>
    <property type="match status" value="1"/>
</dbReference>
<keyword evidence="1" id="KW-0808">Transferase</keyword>
<dbReference type="InterPro" id="IPR043502">
    <property type="entry name" value="DNA/RNA_pol_sf"/>
</dbReference>